<keyword evidence="1" id="KW-0285">Flavoprotein</keyword>
<evidence type="ECO:0000256" key="2">
    <source>
        <dbReference type="ARBA" id="ARBA00022643"/>
    </source>
</evidence>
<reference evidence="6 7" key="1">
    <citation type="submission" date="2020-08" db="EMBL/GenBank/DDBJ databases">
        <title>Sequencing the genomes of 1000 actinobacteria strains.</title>
        <authorList>
            <person name="Klenk H.-P."/>
        </authorList>
    </citation>
    <scope>NUCLEOTIDE SEQUENCE [LARGE SCALE GENOMIC DNA]</scope>
    <source>
        <strain evidence="6 7">DSM 43582</strain>
    </source>
</reference>
<keyword evidence="3" id="KW-0560">Oxidoreductase</keyword>
<evidence type="ECO:0000259" key="5">
    <source>
        <dbReference type="Pfam" id="PF00296"/>
    </source>
</evidence>
<dbReference type="SUPFAM" id="SSF51679">
    <property type="entry name" value="Bacterial luciferase-like"/>
    <property type="match status" value="1"/>
</dbReference>
<accession>A0A7W9PJL3</accession>
<feature type="domain" description="Luciferase-like" evidence="5">
    <location>
        <begin position="2"/>
        <end position="181"/>
    </location>
</feature>
<dbReference type="NCBIfam" id="TIGR03621">
    <property type="entry name" value="F420_MSMEG_2516"/>
    <property type="match status" value="1"/>
</dbReference>
<dbReference type="Proteomes" id="UP000540412">
    <property type="component" value="Unassembled WGS sequence"/>
</dbReference>
<evidence type="ECO:0000313" key="6">
    <source>
        <dbReference type="EMBL" id="MBB5916918.1"/>
    </source>
</evidence>
<keyword evidence="2" id="KW-0288">FMN</keyword>
<keyword evidence="7" id="KW-1185">Reference proteome</keyword>
<proteinExistence type="predicted"/>
<dbReference type="Pfam" id="PF00296">
    <property type="entry name" value="Bac_luciferase"/>
    <property type="match status" value="1"/>
</dbReference>
<dbReference type="InterPro" id="IPR036661">
    <property type="entry name" value="Luciferase-like_sf"/>
</dbReference>
<dbReference type="Gene3D" id="3.20.20.30">
    <property type="entry name" value="Luciferase-like domain"/>
    <property type="match status" value="1"/>
</dbReference>
<dbReference type="GO" id="GO:0046306">
    <property type="term" value="P:alkanesulfonate catabolic process"/>
    <property type="evidence" value="ECO:0007669"/>
    <property type="project" value="TreeGrafter"/>
</dbReference>
<dbReference type="AlphaFoldDB" id="A0A7W9PJL3"/>
<protein>
    <submittedName>
        <fullName evidence="6">Putative F420-dependent oxidoreductase</fullName>
    </submittedName>
</protein>
<dbReference type="InterPro" id="IPR050172">
    <property type="entry name" value="SsuD_RutA_monooxygenase"/>
</dbReference>
<evidence type="ECO:0000313" key="7">
    <source>
        <dbReference type="Proteomes" id="UP000540412"/>
    </source>
</evidence>
<sequence>MSAPFRFGVNLMRPESRSDWIEKCRRAEQLGYDVVSVPDHLGLPAPFPAMVQAAEATERVRLITFVLNVPFYNPALLAREVATVDLLTDGRVELGLGAGYVRAEFEAAGIPFPGAGQRVDQVAEAAATLRRLYADPEYQPRPARPGGPPLLIAGWGDRLLRVAAEHADIIGVTGGTAADSGHIALAGPEATAQRLDYARGLLGERAGRVEFNILLQVVAPAAERARILERYAANLPEGTGDDLEDIPVVVIGSPAEMADQLRERRKRYGISYFTVLEPNMEKFAPVLEQLR</sequence>
<dbReference type="EMBL" id="JACHIT010000002">
    <property type="protein sequence ID" value="MBB5916918.1"/>
    <property type="molecule type" value="Genomic_DNA"/>
</dbReference>
<keyword evidence="4" id="KW-0503">Monooxygenase</keyword>
<dbReference type="InterPro" id="IPR019923">
    <property type="entry name" value="Lucif-like_OxRdtase_MSMEG_2516"/>
</dbReference>
<evidence type="ECO:0000256" key="4">
    <source>
        <dbReference type="ARBA" id="ARBA00023033"/>
    </source>
</evidence>
<dbReference type="PANTHER" id="PTHR42847">
    <property type="entry name" value="ALKANESULFONATE MONOOXYGENASE"/>
    <property type="match status" value="1"/>
</dbReference>
<evidence type="ECO:0000256" key="1">
    <source>
        <dbReference type="ARBA" id="ARBA00022630"/>
    </source>
</evidence>
<dbReference type="GO" id="GO:0008726">
    <property type="term" value="F:alkanesulfonate monooxygenase activity"/>
    <property type="evidence" value="ECO:0007669"/>
    <property type="project" value="TreeGrafter"/>
</dbReference>
<organism evidence="6 7">
    <name type="scientific">Nocardia transvalensis</name>
    <dbReference type="NCBI Taxonomy" id="37333"/>
    <lineage>
        <taxon>Bacteria</taxon>
        <taxon>Bacillati</taxon>
        <taxon>Actinomycetota</taxon>
        <taxon>Actinomycetes</taxon>
        <taxon>Mycobacteriales</taxon>
        <taxon>Nocardiaceae</taxon>
        <taxon>Nocardia</taxon>
    </lineage>
</organism>
<dbReference type="RefSeq" id="WP_040748325.1">
    <property type="nucleotide sequence ID" value="NZ_JACHIT010000002.1"/>
</dbReference>
<name>A0A7W9PJL3_9NOCA</name>
<dbReference type="PANTHER" id="PTHR42847:SF4">
    <property type="entry name" value="ALKANESULFONATE MONOOXYGENASE-RELATED"/>
    <property type="match status" value="1"/>
</dbReference>
<comment type="caution">
    <text evidence="6">The sequence shown here is derived from an EMBL/GenBank/DDBJ whole genome shotgun (WGS) entry which is preliminary data.</text>
</comment>
<dbReference type="InterPro" id="IPR011251">
    <property type="entry name" value="Luciferase-like_dom"/>
</dbReference>
<gene>
    <name evidence="6" type="ORF">BJY24_005830</name>
</gene>
<evidence type="ECO:0000256" key="3">
    <source>
        <dbReference type="ARBA" id="ARBA00023002"/>
    </source>
</evidence>